<dbReference type="RefSeq" id="WP_166103639.1">
    <property type="nucleotide sequence ID" value="NZ_JAADJT010000005.1"/>
</dbReference>
<gene>
    <name evidence="1" type="ORF">GW587_13575</name>
</gene>
<proteinExistence type="predicted"/>
<comment type="caution">
    <text evidence="1">The sequence shown here is derived from an EMBL/GenBank/DDBJ whole genome shotgun (WGS) entry which is preliminary data.</text>
</comment>
<reference evidence="2" key="1">
    <citation type="submission" date="2023-07" db="EMBL/GenBank/DDBJ databases">
        <title>Duganella aceri sp. nov., isolated from tree sap.</title>
        <authorList>
            <person name="Kim I.S."/>
        </authorList>
    </citation>
    <scope>NUCLEOTIDE SEQUENCE [LARGE SCALE GENOMIC DNA]</scope>
    <source>
        <strain evidence="2">SAP-35</strain>
    </source>
</reference>
<evidence type="ECO:0000313" key="1">
    <source>
        <dbReference type="EMBL" id="NGZ85283.1"/>
    </source>
</evidence>
<accession>A0ABX0FL98</accession>
<keyword evidence="2" id="KW-1185">Reference proteome</keyword>
<protein>
    <submittedName>
        <fullName evidence="1">Uncharacterized protein</fullName>
    </submittedName>
</protein>
<dbReference type="Proteomes" id="UP000666369">
    <property type="component" value="Unassembled WGS sequence"/>
</dbReference>
<name>A0ABX0FL98_9BURK</name>
<evidence type="ECO:0000313" key="2">
    <source>
        <dbReference type="Proteomes" id="UP000666369"/>
    </source>
</evidence>
<organism evidence="1 2">
    <name type="scientific">Duganella aceris</name>
    <dbReference type="NCBI Taxonomy" id="2703883"/>
    <lineage>
        <taxon>Bacteria</taxon>
        <taxon>Pseudomonadati</taxon>
        <taxon>Pseudomonadota</taxon>
        <taxon>Betaproteobacteria</taxon>
        <taxon>Burkholderiales</taxon>
        <taxon>Oxalobacteraceae</taxon>
        <taxon>Telluria group</taxon>
        <taxon>Duganella</taxon>
    </lineage>
</organism>
<dbReference type="EMBL" id="JAADJT010000005">
    <property type="protein sequence ID" value="NGZ85283.1"/>
    <property type="molecule type" value="Genomic_DNA"/>
</dbReference>
<sequence length="63" mass="7333">MDENKRKNTLLSSAVEHGIWLSMSQGSAVAWAYMQAYHVPLDAIRRVLAYPEARRQRPVEFMR</sequence>